<proteinExistence type="predicted"/>
<reference evidence="2" key="1">
    <citation type="journal article" date="2019" name="Sci. Rep.">
        <title>Draft genome of Tanacetum cinerariifolium, the natural source of mosquito coil.</title>
        <authorList>
            <person name="Yamashiro T."/>
            <person name="Shiraishi A."/>
            <person name="Satake H."/>
            <person name="Nakayama K."/>
        </authorList>
    </citation>
    <scope>NUCLEOTIDE SEQUENCE</scope>
</reference>
<accession>A0A699RUX2</accession>
<feature type="non-terminal residue" evidence="2">
    <location>
        <position position="91"/>
    </location>
</feature>
<feature type="region of interest" description="Disordered" evidence="1">
    <location>
        <begin position="1"/>
        <end position="23"/>
    </location>
</feature>
<dbReference type="AlphaFoldDB" id="A0A699RUX2"/>
<feature type="non-terminal residue" evidence="2">
    <location>
        <position position="1"/>
    </location>
</feature>
<comment type="caution">
    <text evidence="2">The sequence shown here is derived from an EMBL/GenBank/DDBJ whole genome shotgun (WGS) entry which is preliminary data.</text>
</comment>
<evidence type="ECO:0000313" key="2">
    <source>
        <dbReference type="EMBL" id="GFC89393.1"/>
    </source>
</evidence>
<dbReference type="EMBL" id="BKCJ011120703">
    <property type="protein sequence ID" value="GFC89393.1"/>
    <property type="molecule type" value="Genomic_DNA"/>
</dbReference>
<name>A0A699RUX2_TANCI</name>
<protein>
    <submittedName>
        <fullName evidence="2">Uncharacterized protein</fullName>
    </submittedName>
</protein>
<evidence type="ECO:0000256" key="1">
    <source>
        <dbReference type="SAM" id="MobiDB-lite"/>
    </source>
</evidence>
<sequence>EVEVDVSMSQSSHGRRSSNVINQVPPDPSKAFFQWKVVADVLVHEVWEASMRKLYPGLMSKARDESIKMAQLAGVEFDGSDFSVLKPYNPE</sequence>
<organism evidence="2">
    <name type="scientific">Tanacetum cinerariifolium</name>
    <name type="common">Dalmatian daisy</name>
    <name type="synonym">Chrysanthemum cinerariifolium</name>
    <dbReference type="NCBI Taxonomy" id="118510"/>
    <lineage>
        <taxon>Eukaryota</taxon>
        <taxon>Viridiplantae</taxon>
        <taxon>Streptophyta</taxon>
        <taxon>Embryophyta</taxon>
        <taxon>Tracheophyta</taxon>
        <taxon>Spermatophyta</taxon>
        <taxon>Magnoliopsida</taxon>
        <taxon>eudicotyledons</taxon>
        <taxon>Gunneridae</taxon>
        <taxon>Pentapetalae</taxon>
        <taxon>asterids</taxon>
        <taxon>campanulids</taxon>
        <taxon>Asterales</taxon>
        <taxon>Asteraceae</taxon>
        <taxon>Asteroideae</taxon>
        <taxon>Anthemideae</taxon>
        <taxon>Anthemidinae</taxon>
        <taxon>Tanacetum</taxon>
    </lineage>
</organism>
<gene>
    <name evidence="2" type="ORF">Tci_861363</name>
</gene>